<organism evidence="10">
    <name type="scientific">Caldithrix abyssi</name>
    <dbReference type="NCBI Taxonomy" id="187145"/>
    <lineage>
        <taxon>Bacteria</taxon>
        <taxon>Pseudomonadati</taxon>
        <taxon>Calditrichota</taxon>
        <taxon>Calditrichia</taxon>
        <taxon>Calditrichales</taxon>
        <taxon>Calditrichaceae</taxon>
        <taxon>Caldithrix</taxon>
    </lineage>
</organism>
<accession>A0A7V1LJQ6</accession>
<dbReference type="Pfam" id="PF12704">
    <property type="entry name" value="MacB_PCD"/>
    <property type="match status" value="1"/>
</dbReference>
<sequence>MIRDSFALLGEYTGMAWQSIIAHKMRSILTTLGILIGVTTIITIWTTIQGLNTYIGSVLSDIGNSVVYVEKYPWVIKGDFWKYRNRKNIGWREYEAIRRHSRLARAVTPQVVASRVAAYDDKKLERVAVLGTTETFTETGSVTPESGRFFTGADIRNKARLTVLGAQLAEELFKKSDPLGKRIRIGDLKYKVIGVLERQGDFFGQSRDNFAIVPIGTFRNVYGQQRGLQIAVLASTSAELEDLKEELRGILRQTRKVPAANEDDFAINQMDQLTGFYEDATATLYAIIFIIAAISLLVGGIGITNIMMVSVTERTREIGLRKAVGAKKNNILSQFLMEAIALSSIGGVAGILIGLLAGSLILSLLKVTGGVDLSAIFVGFGFSAFVGVVSGFYPAYKAATMNPIDSLRYE</sequence>
<evidence type="ECO:0000259" key="8">
    <source>
        <dbReference type="Pfam" id="PF02687"/>
    </source>
</evidence>
<dbReference type="PANTHER" id="PTHR30572">
    <property type="entry name" value="MEMBRANE COMPONENT OF TRANSPORTER-RELATED"/>
    <property type="match status" value="1"/>
</dbReference>
<evidence type="ECO:0000313" key="10">
    <source>
        <dbReference type="EMBL" id="HED09291.1"/>
    </source>
</evidence>
<feature type="transmembrane region" description="Helical" evidence="7">
    <location>
        <begin position="373"/>
        <end position="396"/>
    </location>
</feature>
<feature type="domain" description="ABC3 transporter permease C-terminal" evidence="8">
    <location>
        <begin position="289"/>
        <end position="403"/>
    </location>
</feature>
<dbReference type="InterPro" id="IPR003838">
    <property type="entry name" value="ABC3_permease_C"/>
</dbReference>
<evidence type="ECO:0000256" key="6">
    <source>
        <dbReference type="ARBA" id="ARBA00038076"/>
    </source>
</evidence>
<keyword evidence="3 7" id="KW-0812">Transmembrane</keyword>
<evidence type="ECO:0000256" key="7">
    <source>
        <dbReference type="SAM" id="Phobius"/>
    </source>
</evidence>
<dbReference type="AlphaFoldDB" id="A0A7V1LJQ6"/>
<evidence type="ECO:0000256" key="2">
    <source>
        <dbReference type="ARBA" id="ARBA00022475"/>
    </source>
</evidence>
<evidence type="ECO:0000256" key="4">
    <source>
        <dbReference type="ARBA" id="ARBA00022989"/>
    </source>
</evidence>
<keyword evidence="2" id="KW-1003">Cell membrane</keyword>
<proteinExistence type="inferred from homology"/>
<comment type="subcellular location">
    <subcellularLocation>
        <location evidence="1">Cell membrane</location>
        <topology evidence="1">Multi-pass membrane protein</topology>
    </subcellularLocation>
</comment>
<comment type="caution">
    <text evidence="10">The sequence shown here is derived from an EMBL/GenBank/DDBJ whole genome shotgun (WGS) entry which is preliminary data.</text>
</comment>
<dbReference type="Pfam" id="PF02687">
    <property type="entry name" value="FtsX"/>
    <property type="match status" value="1"/>
</dbReference>
<feature type="domain" description="MacB-like periplasmic core" evidence="9">
    <location>
        <begin position="27"/>
        <end position="249"/>
    </location>
</feature>
<evidence type="ECO:0000256" key="5">
    <source>
        <dbReference type="ARBA" id="ARBA00023136"/>
    </source>
</evidence>
<dbReference type="EMBL" id="DRLD01000032">
    <property type="protein sequence ID" value="HED09291.1"/>
    <property type="molecule type" value="Genomic_DNA"/>
</dbReference>
<gene>
    <name evidence="10" type="ORF">ENJ10_01250</name>
</gene>
<reference evidence="10" key="1">
    <citation type="journal article" date="2020" name="mSystems">
        <title>Genome- and Community-Level Interaction Insights into Carbon Utilization and Element Cycling Functions of Hydrothermarchaeota in Hydrothermal Sediment.</title>
        <authorList>
            <person name="Zhou Z."/>
            <person name="Liu Y."/>
            <person name="Xu W."/>
            <person name="Pan J."/>
            <person name="Luo Z.H."/>
            <person name="Li M."/>
        </authorList>
    </citation>
    <scope>NUCLEOTIDE SEQUENCE [LARGE SCALE GENOMIC DNA]</scope>
    <source>
        <strain evidence="10">HyVt-456</strain>
    </source>
</reference>
<protein>
    <submittedName>
        <fullName evidence="10">FtsX-like permease family protein</fullName>
    </submittedName>
</protein>
<evidence type="ECO:0000259" key="9">
    <source>
        <dbReference type="Pfam" id="PF12704"/>
    </source>
</evidence>
<evidence type="ECO:0000256" key="1">
    <source>
        <dbReference type="ARBA" id="ARBA00004651"/>
    </source>
</evidence>
<dbReference type="GO" id="GO:0005886">
    <property type="term" value="C:plasma membrane"/>
    <property type="evidence" value="ECO:0007669"/>
    <property type="project" value="UniProtKB-SubCell"/>
</dbReference>
<evidence type="ECO:0000256" key="3">
    <source>
        <dbReference type="ARBA" id="ARBA00022692"/>
    </source>
</evidence>
<feature type="transmembrane region" description="Helical" evidence="7">
    <location>
        <begin position="28"/>
        <end position="48"/>
    </location>
</feature>
<comment type="similarity">
    <text evidence="6">Belongs to the ABC-4 integral membrane protein family.</text>
</comment>
<feature type="transmembrane region" description="Helical" evidence="7">
    <location>
        <begin position="284"/>
        <end position="311"/>
    </location>
</feature>
<keyword evidence="5 7" id="KW-0472">Membrane</keyword>
<keyword evidence="4 7" id="KW-1133">Transmembrane helix</keyword>
<dbReference type="InterPro" id="IPR025857">
    <property type="entry name" value="MacB_PCD"/>
</dbReference>
<dbReference type="InterPro" id="IPR050250">
    <property type="entry name" value="Macrolide_Exporter_MacB"/>
</dbReference>
<dbReference type="PANTHER" id="PTHR30572:SF4">
    <property type="entry name" value="ABC TRANSPORTER PERMEASE YTRF"/>
    <property type="match status" value="1"/>
</dbReference>
<dbReference type="Proteomes" id="UP000886005">
    <property type="component" value="Unassembled WGS sequence"/>
</dbReference>
<dbReference type="GO" id="GO:0022857">
    <property type="term" value="F:transmembrane transporter activity"/>
    <property type="evidence" value="ECO:0007669"/>
    <property type="project" value="TreeGrafter"/>
</dbReference>
<feature type="transmembrane region" description="Helical" evidence="7">
    <location>
        <begin position="332"/>
        <end position="361"/>
    </location>
</feature>
<name>A0A7V1LJQ6_CALAY</name>